<comment type="caution">
    <text evidence="1">The sequence shown here is derived from an EMBL/GenBank/DDBJ whole genome shotgun (WGS) entry which is preliminary data.</text>
</comment>
<gene>
    <name evidence="1" type="ORF">Vadar_007675</name>
</gene>
<evidence type="ECO:0000313" key="1">
    <source>
        <dbReference type="EMBL" id="KAH7833568.1"/>
    </source>
</evidence>
<reference evidence="1 2" key="1">
    <citation type="journal article" date="2021" name="Hortic Res">
        <title>High-quality reference genome and annotation aids understanding of berry development for evergreen blueberry (Vaccinium darrowii).</title>
        <authorList>
            <person name="Yu J."/>
            <person name="Hulse-Kemp A.M."/>
            <person name="Babiker E."/>
            <person name="Staton M."/>
        </authorList>
    </citation>
    <scope>NUCLEOTIDE SEQUENCE [LARGE SCALE GENOMIC DNA]</scope>
    <source>
        <strain evidence="2">cv. NJ 8807/NJ 8810</strain>
        <tissue evidence="1">Young leaf</tissue>
    </source>
</reference>
<organism evidence="1 2">
    <name type="scientific">Vaccinium darrowii</name>
    <dbReference type="NCBI Taxonomy" id="229202"/>
    <lineage>
        <taxon>Eukaryota</taxon>
        <taxon>Viridiplantae</taxon>
        <taxon>Streptophyta</taxon>
        <taxon>Embryophyta</taxon>
        <taxon>Tracheophyta</taxon>
        <taxon>Spermatophyta</taxon>
        <taxon>Magnoliopsida</taxon>
        <taxon>eudicotyledons</taxon>
        <taxon>Gunneridae</taxon>
        <taxon>Pentapetalae</taxon>
        <taxon>asterids</taxon>
        <taxon>Ericales</taxon>
        <taxon>Ericaceae</taxon>
        <taxon>Vaccinioideae</taxon>
        <taxon>Vaccinieae</taxon>
        <taxon>Vaccinium</taxon>
    </lineage>
</organism>
<protein>
    <submittedName>
        <fullName evidence="1">Uncharacterized protein</fullName>
    </submittedName>
</protein>
<name>A0ACB7WYS2_9ERIC</name>
<proteinExistence type="predicted"/>
<accession>A0ACB7WYS2</accession>
<keyword evidence="2" id="KW-1185">Reference proteome</keyword>
<dbReference type="EMBL" id="CM037152">
    <property type="protein sequence ID" value="KAH7833568.1"/>
    <property type="molecule type" value="Genomic_DNA"/>
</dbReference>
<evidence type="ECO:0000313" key="2">
    <source>
        <dbReference type="Proteomes" id="UP000828048"/>
    </source>
</evidence>
<dbReference type="Proteomes" id="UP000828048">
    <property type="component" value="Chromosome 2"/>
</dbReference>
<sequence>MFINHFKQLFCGNSVDERVGDGCRDGLSGDGDSSNLHRLSALGIGLSIDQKQLLDAPFMEEEIRVAIFQMGRMKAPGPDGFVAGFYQKNWDWVGAEVTRMVMAFLHSGTLLRELNQSAEEIKWFAGTRVW</sequence>